<dbReference type="EMBL" id="JARKIB010000135">
    <property type="protein sequence ID" value="KAJ7733955.1"/>
    <property type="molecule type" value="Genomic_DNA"/>
</dbReference>
<proteinExistence type="predicted"/>
<keyword evidence="2" id="KW-1185">Reference proteome</keyword>
<protein>
    <submittedName>
        <fullName evidence="1">Uncharacterized protein</fullName>
    </submittedName>
</protein>
<gene>
    <name evidence="1" type="ORF">B0H16DRAFT_1236614</name>
</gene>
<evidence type="ECO:0000313" key="1">
    <source>
        <dbReference type="EMBL" id="KAJ7733955.1"/>
    </source>
</evidence>
<dbReference type="AlphaFoldDB" id="A0AAD7I2X5"/>
<sequence length="150" mass="17170">ALSALFPDIEPSTLTAAMSHSLRPHDLYLLDPRIQEIEPVYTFNASTSTFEPSATEFRKYSTLDSIVIPLHNYFAILLAQNPDAHGLPVFLFSYLTRLQLLAANYDWHAALQYHTIFFNRRAREMEMDGSFAAWSTPDPALLCTYVYPHR</sequence>
<comment type="caution">
    <text evidence="1">The sequence shown here is derived from an EMBL/GenBank/DDBJ whole genome shotgun (WGS) entry which is preliminary data.</text>
</comment>
<accession>A0AAD7I2X5</accession>
<feature type="non-terminal residue" evidence="1">
    <location>
        <position position="1"/>
    </location>
</feature>
<feature type="non-terminal residue" evidence="1">
    <location>
        <position position="150"/>
    </location>
</feature>
<organism evidence="1 2">
    <name type="scientific">Mycena metata</name>
    <dbReference type="NCBI Taxonomy" id="1033252"/>
    <lineage>
        <taxon>Eukaryota</taxon>
        <taxon>Fungi</taxon>
        <taxon>Dikarya</taxon>
        <taxon>Basidiomycota</taxon>
        <taxon>Agaricomycotina</taxon>
        <taxon>Agaricomycetes</taxon>
        <taxon>Agaricomycetidae</taxon>
        <taxon>Agaricales</taxon>
        <taxon>Marasmiineae</taxon>
        <taxon>Mycenaceae</taxon>
        <taxon>Mycena</taxon>
    </lineage>
</organism>
<reference evidence="1" key="1">
    <citation type="submission" date="2023-03" db="EMBL/GenBank/DDBJ databases">
        <title>Massive genome expansion in bonnet fungi (Mycena s.s.) driven by repeated elements and novel gene families across ecological guilds.</title>
        <authorList>
            <consortium name="Lawrence Berkeley National Laboratory"/>
            <person name="Harder C.B."/>
            <person name="Miyauchi S."/>
            <person name="Viragh M."/>
            <person name="Kuo A."/>
            <person name="Thoen E."/>
            <person name="Andreopoulos B."/>
            <person name="Lu D."/>
            <person name="Skrede I."/>
            <person name="Drula E."/>
            <person name="Henrissat B."/>
            <person name="Morin E."/>
            <person name="Kohler A."/>
            <person name="Barry K."/>
            <person name="LaButti K."/>
            <person name="Morin E."/>
            <person name="Salamov A."/>
            <person name="Lipzen A."/>
            <person name="Mereny Z."/>
            <person name="Hegedus B."/>
            <person name="Baldrian P."/>
            <person name="Stursova M."/>
            <person name="Weitz H."/>
            <person name="Taylor A."/>
            <person name="Grigoriev I.V."/>
            <person name="Nagy L.G."/>
            <person name="Martin F."/>
            <person name="Kauserud H."/>
        </authorList>
    </citation>
    <scope>NUCLEOTIDE SEQUENCE</scope>
    <source>
        <strain evidence="1">CBHHK182m</strain>
    </source>
</reference>
<dbReference type="Proteomes" id="UP001215598">
    <property type="component" value="Unassembled WGS sequence"/>
</dbReference>
<evidence type="ECO:0000313" key="2">
    <source>
        <dbReference type="Proteomes" id="UP001215598"/>
    </source>
</evidence>
<name>A0AAD7I2X5_9AGAR</name>